<organism evidence="2 3">
    <name type="scientific">Rhodotorula taiwanensis</name>
    <dbReference type="NCBI Taxonomy" id="741276"/>
    <lineage>
        <taxon>Eukaryota</taxon>
        <taxon>Fungi</taxon>
        <taxon>Dikarya</taxon>
        <taxon>Basidiomycota</taxon>
        <taxon>Pucciniomycotina</taxon>
        <taxon>Microbotryomycetes</taxon>
        <taxon>Sporidiobolales</taxon>
        <taxon>Sporidiobolaceae</taxon>
        <taxon>Rhodotorula</taxon>
    </lineage>
</organism>
<feature type="compositionally biased region" description="Basic and acidic residues" evidence="1">
    <location>
        <begin position="1"/>
        <end position="13"/>
    </location>
</feature>
<evidence type="ECO:0000256" key="1">
    <source>
        <dbReference type="SAM" id="MobiDB-lite"/>
    </source>
</evidence>
<evidence type="ECO:0000313" key="2">
    <source>
        <dbReference type="EMBL" id="POY73124.1"/>
    </source>
</evidence>
<dbReference type="Proteomes" id="UP000237144">
    <property type="component" value="Unassembled WGS sequence"/>
</dbReference>
<accession>A0A2S5B8M1</accession>
<name>A0A2S5B8M1_9BASI</name>
<feature type="region of interest" description="Disordered" evidence="1">
    <location>
        <begin position="239"/>
        <end position="298"/>
    </location>
</feature>
<dbReference type="EMBL" id="PJQD01000040">
    <property type="protein sequence ID" value="POY73124.1"/>
    <property type="molecule type" value="Genomic_DNA"/>
</dbReference>
<dbReference type="AlphaFoldDB" id="A0A2S5B8M1"/>
<sequence>MLDRARAGRRDTSLHGTSTRRSGMACGSSRRMDSLSLASEARVTDKPLFTPFEVVPTEEADRLEQEAARLARQNKGKRGYKQEAQKRKEARRSIWDGKRFVGSIYVYRDGEEPKQNLDCKGEPMRRRGITTAKRWSYEEDAALMDLVGQEVAPNWQAKVYALARMGFPRRSKDDVQKKGEAMLAEGDDSLDILEESRLRTKAFSAAKQAAERRREAEKPPKKAQAIPRDYETPALPPLNAHNTARPEAGLVPSNSAVTDTVPQPEYPGPGAYAADFSGESPLQGSMLPSETAAMPDPAPMQDLHSLPQALVVTDSWELRAGLIDVLEDASTYTVRLAKFWPPQLMI</sequence>
<reference evidence="2 3" key="1">
    <citation type="journal article" date="2018" name="Front. Microbiol.">
        <title>Prospects for Fungal Bioremediation of Acidic Radioactive Waste Sites: Characterization and Genome Sequence of Rhodotorula taiwanensis MD1149.</title>
        <authorList>
            <person name="Tkavc R."/>
            <person name="Matrosova V.Y."/>
            <person name="Grichenko O.E."/>
            <person name="Gostincar C."/>
            <person name="Volpe R.P."/>
            <person name="Klimenkova P."/>
            <person name="Gaidamakova E.K."/>
            <person name="Zhou C.E."/>
            <person name="Stewart B.J."/>
            <person name="Lyman M.G."/>
            <person name="Malfatti S.A."/>
            <person name="Rubinfeld B."/>
            <person name="Courtot M."/>
            <person name="Singh J."/>
            <person name="Dalgard C.L."/>
            <person name="Hamilton T."/>
            <person name="Frey K.G."/>
            <person name="Gunde-Cimerman N."/>
            <person name="Dugan L."/>
            <person name="Daly M.J."/>
        </authorList>
    </citation>
    <scope>NUCLEOTIDE SEQUENCE [LARGE SCALE GENOMIC DNA]</scope>
    <source>
        <strain evidence="2 3">MD1149</strain>
    </source>
</reference>
<feature type="compositionally biased region" description="Basic and acidic residues" evidence="1">
    <location>
        <begin position="209"/>
        <end position="220"/>
    </location>
</feature>
<feature type="compositionally biased region" description="Polar residues" evidence="1">
    <location>
        <begin position="252"/>
        <end position="261"/>
    </location>
</feature>
<keyword evidence="3" id="KW-1185">Reference proteome</keyword>
<feature type="region of interest" description="Disordered" evidence="1">
    <location>
        <begin position="205"/>
        <end position="225"/>
    </location>
</feature>
<evidence type="ECO:0000313" key="3">
    <source>
        <dbReference type="Proteomes" id="UP000237144"/>
    </source>
</evidence>
<gene>
    <name evidence="2" type="ORF">BMF94_3817</name>
</gene>
<protein>
    <submittedName>
        <fullName evidence="2">Uncharacterized protein</fullName>
    </submittedName>
</protein>
<feature type="region of interest" description="Disordered" evidence="1">
    <location>
        <begin position="1"/>
        <end position="31"/>
    </location>
</feature>
<comment type="caution">
    <text evidence="2">The sequence shown here is derived from an EMBL/GenBank/DDBJ whole genome shotgun (WGS) entry which is preliminary data.</text>
</comment>
<proteinExistence type="predicted"/>